<keyword evidence="2" id="KW-1185">Reference proteome</keyword>
<name>A0A4D4LQX0_STRVO</name>
<evidence type="ECO:0000313" key="2">
    <source>
        <dbReference type="Proteomes" id="UP000301309"/>
    </source>
</evidence>
<sequence length="227" mass="24294">MTIPSTFRSETALAAAVDAAFAEALAQELEAVLAEEPASPRPFDLPDTETLIVQSGIITGPCPPDPHIPSPAAQIAKHTAQTGGRLALRAAWWLLRHTTLLTTAAVVGILRLGWHIIANPKTPQALPQSAPVTPSEFLEATSRHITEHGWTQHVLEDDRGVCVLGAERALIRSGTGTRRTARQANTHIRQITGALTIPAWNDRLARREDQIHAALLAAAARARAAGE</sequence>
<dbReference type="OrthoDB" id="4338297at2"/>
<evidence type="ECO:0000313" key="1">
    <source>
        <dbReference type="EMBL" id="GDY60587.1"/>
    </source>
</evidence>
<organism evidence="1 2">
    <name type="scientific">Streptomyces violaceusniger</name>
    <dbReference type="NCBI Taxonomy" id="68280"/>
    <lineage>
        <taxon>Bacteria</taxon>
        <taxon>Bacillati</taxon>
        <taxon>Actinomycetota</taxon>
        <taxon>Actinomycetes</taxon>
        <taxon>Kitasatosporales</taxon>
        <taxon>Streptomycetaceae</taxon>
        <taxon>Streptomyces</taxon>
        <taxon>Streptomyces violaceusniger group</taxon>
    </lineage>
</organism>
<protein>
    <submittedName>
        <fullName evidence="1">Uncharacterized protein</fullName>
    </submittedName>
</protein>
<dbReference type="AlphaFoldDB" id="A0A4D4LQX0"/>
<gene>
    <name evidence="1" type="ORF">SVIO_112100</name>
</gene>
<reference evidence="1 2" key="1">
    <citation type="journal article" date="2020" name="Int. J. Syst. Evol. Microbiol.">
        <title>Reclassification of Streptomyces castelarensis and Streptomyces sporoclivatus as later heterotypic synonyms of Streptomyces antimycoticus.</title>
        <authorList>
            <person name="Komaki H."/>
            <person name="Tamura T."/>
        </authorList>
    </citation>
    <scope>NUCLEOTIDE SEQUENCE [LARGE SCALE GENOMIC DNA]</scope>
    <source>
        <strain evidence="1 2">NBRC 13459</strain>
    </source>
</reference>
<accession>A0A4D4LQX0</accession>
<dbReference type="Proteomes" id="UP000301309">
    <property type="component" value="Unassembled WGS sequence"/>
</dbReference>
<dbReference type="Pfam" id="PF19698">
    <property type="entry name" value="DUF6197"/>
    <property type="match status" value="1"/>
</dbReference>
<comment type="caution">
    <text evidence="1">The sequence shown here is derived from an EMBL/GenBank/DDBJ whole genome shotgun (WGS) entry which is preliminary data.</text>
</comment>
<dbReference type="EMBL" id="BJHW01000003">
    <property type="protein sequence ID" value="GDY60587.1"/>
    <property type="molecule type" value="Genomic_DNA"/>
</dbReference>
<dbReference type="InterPro" id="IPR045677">
    <property type="entry name" value="DUF6197"/>
</dbReference>
<proteinExistence type="predicted"/>
<dbReference type="RefSeq" id="WP_137982447.1">
    <property type="nucleotide sequence ID" value="NZ_BAAASO010000065.1"/>
</dbReference>